<dbReference type="InterPro" id="IPR043772">
    <property type="entry name" value="MBG_3"/>
</dbReference>
<proteinExistence type="predicted"/>
<evidence type="ECO:0000256" key="1">
    <source>
        <dbReference type="SAM" id="MobiDB-lite"/>
    </source>
</evidence>
<evidence type="ECO:0000259" key="3">
    <source>
        <dbReference type="PROSITE" id="PS50853"/>
    </source>
</evidence>
<dbReference type="RefSeq" id="WP_353531127.1">
    <property type="nucleotide sequence ID" value="NZ_JBBMEX010000010.1"/>
</dbReference>
<dbReference type="InterPro" id="IPR011050">
    <property type="entry name" value="Pectin_lyase_fold/virulence"/>
</dbReference>
<comment type="caution">
    <text evidence="4">The sequence shown here is derived from an EMBL/GenBank/DDBJ whole genome shotgun (WGS) entry which is preliminary data.</text>
</comment>
<dbReference type="Pfam" id="PF18887">
    <property type="entry name" value="MBG_3"/>
    <property type="match status" value="1"/>
</dbReference>
<feature type="signal peptide" evidence="2">
    <location>
        <begin position="1"/>
        <end position="26"/>
    </location>
</feature>
<evidence type="ECO:0000256" key="2">
    <source>
        <dbReference type="SAM" id="SignalP"/>
    </source>
</evidence>
<dbReference type="InterPro" id="IPR036116">
    <property type="entry name" value="FN3_sf"/>
</dbReference>
<feature type="domain" description="Fibronectin type-III" evidence="3">
    <location>
        <begin position="1004"/>
        <end position="1101"/>
    </location>
</feature>
<dbReference type="SMART" id="SM00710">
    <property type="entry name" value="PbH1"/>
    <property type="match status" value="7"/>
</dbReference>
<dbReference type="InterPro" id="IPR006626">
    <property type="entry name" value="PbH1"/>
</dbReference>
<dbReference type="Pfam" id="PF08480">
    <property type="entry name" value="Disaggr_assoc"/>
    <property type="match status" value="1"/>
</dbReference>
<protein>
    <submittedName>
        <fullName evidence="4">MBG domain-containing protein</fullName>
    </submittedName>
</protein>
<dbReference type="SUPFAM" id="SSF49265">
    <property type="entry name" value="Fibronectin type III"/>
    <property type="match status" value="1"/>
</dbReference>
<dbReference type="InterPro" id="IPR003961">
    <property type="entry name" value="FN3_dom"/>
</dbReference>
<dbReference type="Pfam" id="PF00041">
    <property type="entry name" value="fn3"/>
    <property type="match status" value="1"/>
</dbReference>
<dbReference type="Gene3D" id="2.60.40.10">
    <property type="entry name" value="Immunoglobulins"/>
    <property type="match status" value="1"/>
</dbReference>
<feature type="compositionally biased region" description="Basic and acidic residues" evidence="1">
    <location>
        <begin position="34"/>
        <end position="50"/>
    </location>
</feature>
<feature type="region of interest" description="Disordered" evidence="1">
    <location>
        <begin position="769"/>
        <end position="815"/>
    </location>
</feature>
<keyword evidence="5" id="KW-1185">Reference proteome</keyword>
<dbReference type="PROSITE" id="PS50853">
    <property type="entry name" value="FN3"/>
    <property type="match status" value="1"/>
</dbReference>
<sequence>MKGFMKKILSAGLAFALVFTMCPVLAYADTPQEAQEKTAETDEPKAETTEVKATGAEAPEVETTEVKAESADEKNTVLVYGRIEGSQHWTKDNIYYIITDSTLINPVIIGDLTIDPGTTICFGQGNTSHGKIDQTDVKSASGLRILYGSLTAKGTAEEPIIFKNDTNDENWAGIIFDTQIEEDTERTCEGATFEYCQFINGGEYLASDVEGMLSVDSTSDETDRNFNLTVNQCTFDSSEVVAAKTAAGTSLVDGSSAIYFHAMDRKVEVKVTNSTFRGMGRALESTGTEYVYPENLSCLVEGNNFESDGYYNNTISEGMSYIEWSANAVVRNNTFHNTTGNELKGPACWLRGGCATYEVEGNHFIGNTDATGENANQYAPLKIRIGANVNADQTKAYAANTCNYGADIGKYAEVVRSTPEQPETITGQTGYLGKIEGLAYRLQGPTVDNARTVTIAPGVTCYMKDLTVESTGKLIAKGTKARPIHFIGENGYYANYIYLNGAWTDGNYEDASAETIFENCTFEKKITISPKLVEINTKPIKELPATLYMKDCQMKDVEKGLNINIRGGSSDGSIASRIELQNVSIAGRVRDGESSDCGIYLWTNYYPDVATLVEVSNCRIYNFTKGVGITAYVSSLDESESAIENAGKQMQLDHLTIVGCNTGILYGCHVLPVIKNSIIAGNTNTLELQGTNAQEDKGKNITYSCLYGTAKDDSLSDYGTGCITKDPCFADAASGDFHLKSAAGRWNGTTWVKDTVTSPCIDAGEASAAYANEPSPNGNRANMGAYGNTAEASKSTSGGSTDPSDPGQTCKHTSTEVRNQKAATCETAGYTGDTYCKICNTKLSTGKSIAAKGHSAEVRDQKAATCTTAGYTGDTYCKICNKKLSTGKSIAAKGHSTTTKTQKATASKDGKITSTCTRCGTTTKTVKIAKVSKIKLSKTKYTYNGKKQTPSVTVKDSKGKELKVNTDYKVKLPSGRKNVGTYEVKITFKGSKYSGSKTLSYTINPKSTKLSKVSAKKKGFEAKWKKQSTQTKGYQIQYSTDSKFKSGNKTVTVNKNSTTKKTISKLKAKKKYYVRIRTYKTVGKQKYYSDWSKSVKVTTKK</sequence>
<gene>
    <name evidence="4" type="ORF">WMO43_10470</name>
</gene>
<evidence type="ECO:0000313" key="5">
    <source>
        <dbReference type="Proteomes" id="UP001454489"/>
    </source>
</evidence>
<organism evidence="4 5">
    <name type="scientific">Maccoyibacter intestinihominis</name>
    <dbReference type="NCBI Taxonomy" id="3133499"/>
    <lineage>
        <taxon>Bacteria</taxon>
        <taxon>Bacillati</taxon>
        <taxon>Bacillota</taxon>
        <taxon>Clostridia</taxon>
        <taxon>Lachnospirales</taxon>
        <taxon>Lachnospiraceae</taxon>
        <taxon>Maccoyibacter</taxon>
    </lineage>
</organism>
<dbReference type="InterPro" id="IPR013687">
    <property type="entry name" value="Disaggr-rel"/>
</dbReference>
<dbReference type="Proteomes" id="UP001454489">
    <property type="component" value="Unassembled WGS sequence"/>
</dbReference>
<name>A0ABV1HF01_9FIRM</name>
<keyword evidence="2" id="KW-0732">Signal</keyword>
<feature type="compositionally biased region" description="Polar residues" evidence="1">
    <location>
        <begin position="790"/>
        <end position="812"/>
    </location>
</feature>
<dbReference type="EMBL" id="JBBMEX010000010">
    <property type="protein sequence ID" value="MEQ2558286.1"/>
    <property type="molecule type" value="Genomic_DNA"/>
</dbReference>
<dbReference type="SUPFAM" id="SSF51126">
    <property type="entry name" value="Pectin lyase-like"/>
    <property type="match status" value="2"/>
</dbReference>
<feature type="region of interest" description="Disordered" evidence="1">
    <location>
        <begin position="33"/>
        <end position="61"/>
    </location>
</feature>
<dbReference type="CDD" id="cd00063">
    <property type="entry name" value="FN3"/>
    <property type="match status" value="1"/>
</dbReference>
<feature type="chain" id="PRO_5046003372" evidence="2">
    <location>
        <begin position="27"/>
        <end position="1101"/>
    </location>
</feature>
<dbReference type="InterPro" id="IPR013783">
    <property type="entry name" value="Ig-like_fold"/>
</dbReference>
<reference evidence="4 5" key="1">
    <citation type="submission" date="2024-03" db="EMBL/GenBank/DDBJ databases">
        <title>Human intestinal bacterial collection.</title>
        <authorList>
            <person name="Pauvert C."/>
            <person name="Hitch T.C.A."/>
            <person name="Clavel T."/>
        </authorList>
    </citation>
    <scope>NUCLEOTIDE SEQUENCE [LARGE SCALE GENOMIC DNA]</scope>
    <source>
        <strain evidence="4 5">CLA-AA-H185</strain>
    </source>
</reference>
<evidence type="ECO:0000313" key="4">
    <source>
        <dbReference type="EMBL" id="MEQ2558286.1"/>
    </source>
</evidence>
<accession>A0ABV1HF01</accession>